<dbReference type="RefSeq" id="XP_013311053.1">
    <property type="nucleotide sequence ID" value="XM_013455599.1"/>
</dbReference>
<dbReference type="GO" id="GO:0050660">
    <property type="term" value="F:flavin adenine dinucleotide binding"/>
    <property type="evidence" value="ECO:0007669"/>
    <property type="project" value="TreeGrafter"/>
</dbReference>
<evidence type="ECO:0000256" key="1">
    <source>
        <dbReference type="ARBA" id="ARBA00007812"/>
    </source>
</evidence>
<feature type="domain" description="Thiamine pyrophosphate enzyme TPP-binding" evidence="6">
    <location>
        <begin position="451"/>
        <end position="600"/>
    </location>
</feature>
<evidence type="ECO:0000313" key="9">
    <source>
        <dbReference type="Proteomes" id="UP000054342"/>
    </source>
</evidence>
<dbReference type="Gene3D" id="3.40.50.1220">
    <property type="entry name" value="TPP-binding domain"/>
    <property type="match status" value="1"/>
</dbReference>
<dbReference type="SUPFAM" id="SSF52518">
    <property type="entry name" value="Thiamin diphosphate-binding fold (THDP-binding)"/>
    <property type="match status" value="2"/>
</dbReference>
<evidence type="ECO:0000256" key="4">
    <source>
        <dbReference type="SAM" id="MobiDB-lite"/>
    </source>
</evidence>
<evidence type="ECO:0000313" key="8">
    <source>
        <dbReference type="EMBL" id="KIW50469.1"/>
    </source>
</evidence>
<feature type="domain" description="Thiamine pyrophosphate enzyme N-terminal TPP-binding" evidence="7">
    <location>
        <begin position="40"/>
        <end position="160"/>
    </location>
</feature>
<name>A0A0D2ERR3_9EURO</name>
<gene>
    <name evidence="8" type="ORF">PV05_12055</name>
</gene>
<dbReference type="GO" id="GO:0009097">
    <property type="term" value="P:isoleucine biosynthetic process"/>
    <property type="evidence" value="ECO:0007669"/>
    <property type="project" value="TreeGrafter"/>
</dbReference>
<dbReference type="Pfam" id="PF02775">
    <property type="entry name" value="TPP_enzyme_C"/>
    <property type="match status" value="1"/>
</dbReference>
<feature type="domain" description="Thiamine pyrophosphate enzyme central" evidence="5">
    <location>
        <begin position="239"/>
        <end position="379"/>
    </location>
</feature>
<dbReference type="CDD" id="cd07035">
    <property type="entry name" value="TPP_PYR_POX_like"/>
    <property type="match status" value="1"/>
</dbReference>
<dbReference type="EMBL" id="KN847323">
    <property type="protein sequence ID" value="KIW50469.1"/>
    <property type="molecule type" value="Genomic_DNA"/>
</dbReference>
<dbReference type="SUPFAM" id="SSF52467">
    <property type="entry name" value="DHS-like NAD/FAD-binding domain"/>
    <property type="match status" value="1"/>
</dbReference>
<protein>
    <submittedName>
        <fullName evidence="8">Uncharacterized protein</fullName>
    </submittedName>
</protein>
<reference evidence="8 9" key="1">
    <citation type="submission" date="2015-01" db="EMBL/GenBank/DDBJ databases">
        <title>The Genome Sequence of Exophiala xenobiotica CBS118157.</title>
        <authorList>
            <consortium name="The Broad Institute Genomics Platform"/>
            <person name="Cuomo C."/>
            <person name="de Hoog S."/>
            <person name="Gorbushina A."/>
            <person name="Stielow B."/>
            <person name="Teixiera M."/>
            <person name="Abouelleil A."/>
            <person name="Chapman S.B."/>
            <person name="Priest M."/>
            <person name="Young S.K."/>
            <person name="Wortman J."/>
            <person name="Nusbaum C."/>
            <person name="Birren B."/>
        </authorList>
    </citation>
    <scope>NUCLEOTIDE SEQUENCE [LARGE SCALE GENOMIC DNA]</scope>
    <source>
        <strain evidence="8 9">CBS 118157</strain>
    </source>
</reference>
<dbReference type="GO" id="GO:0030976">
    <property type="term" value="F:thiamine pyrophosphate binding"/>
    <property type="evidence" value="ECO:0007669"/>
    <property type="project" value="InterPro"/>
</dbReference>
<sequence>MGSIGQENGVGMSDTSRSKRPIPIDEPVGLNNETHVMGWGSDVIAEQIARLKIPYIALSPGSSYRGLHDSLVNYNGNTPQMVVCLHEEHTVALAHGYAKVTEKPILVAVHANVGLQHAAMAIYNAFCDRVPMVILGATGPLDSERKRPWIDWIHTCTDQAAIVRPSLKFDEQPYSVNAATKALVRCYQSTASKPCAPTYLCLDVCLQEDKFDASKVEFVDLSRMKPLAPQAPDPATVGTVVTLLAESKRPLLMFGRANRSQKSWDERVQLAEELEAYVVTDLKQGAAFPSRHRLHPAAPAIFTTPQNVELIRAADLIVSFDWVDLAGTLKAAETPLDSTKVVHVSMDSTLHNGWSKDHFGVPPTDVAVFADPDQTLTALLAGIKSAKVQSKDWSAVEATNRLPPPSMPDVPADRILMGHLASNLLEALGNANQEYCLVRLPYGWRGYDLNATGPLSFLGLDGGAGIGSGPGQTVGAALALKDTKTLAVSVLGDGDYLMGCNALWTAAHCRLPCLIVVANNRSFYNDEVHQERVARARNRPRENKGIGQQITNPTPDLNAVAVALGLSVPGPCCTDRKDLPDMMAKAVKLAQEGKPVVIDVGILPDGYSSALEKAR</sequence>
<dbReference type="GO" id="GO:0005948">
    <property type="term" value="C:acetolactate synthase complex"/>
    <property type="evidence" value="ECO:0007669"/>
    <property type="project" value="TreeGrafter"/>
</dbReference>
<dbReference type="GO" id="GO:0003984">
    <property type="term" value="F:acetolactate synthase activity"/>
    <property type="evidence" value="ECO:0007669"/>
    <property type="project" value="TreeGrafter"/>
</dbReference>
<keyword evidence="9" id="KW-1185">Reference proteome</keyword>
<dbReference type="AlphaFoldDB" id="A0A0D2ERR3"/>
<dbReference type="Gene3D" id="3.40.50.970">
    <property type="match status" value="2"/>
</dbReference>
<dbReference type="InterPro" id="IPR045229">
    <property type="entry name" value="TPP_enz"/>
</dbReference>
<evidence type="ECO:0000256" key="2">
    <source>
        <dbReference type="ARBA" id="ARBA00023052"/>
    </source>
</evidence>
<dbReference type="InterPro" id="IPR029035">
    <property type="entry name" value="DHS-like_NAD/FAD-binding_dom"/>
</dbReference>
<dbReference type="InterPro" id="IPR029061">
    <property type="entry name" value="THDP-binding"/>
</dbReference>
<feature type="region of interest" description="Disordered" evidence="4">
    <location>
        <begin position="1"/>
        <end position="27"/>
    </location>
</feature>
<dbReference type="Proteomes" id="UP000054342">
    <property type="component" value="Unassembled WGS sequence"/>
</dbReference>
<dbReference type="OrthoDB" id="10006023at2759"/>
<dbReference type="GO" id="GO:0000287">
    <property type="term" value="F:magnesium ion binding"/>
    <property type="evidence" value="ECO:0007669"/>
    <property type="project" value="InterPro"/>
</dbReference>
<dbReference type="PANTHER" id="PTHR18968">
    <property type="entry name" value="THIAMINE PYROPHOSPHATE ENZYMES"/>
    <property type="match status" value="1"/>
</dbReference>
<comment type="similarity">
    <text evidence="1 3">Belongs to the TPP enzyme family.</text>
</comment>
<dbReference type="Pfam" id="PF00205">
    <property type="entry name" value="TPP_enzyme_M"/>
    <property type="match status" value="1"/>
</dbReference>
<evidence type="ECO:0000259" key="6">
    <source>
        <dbReference type="Pfam" id="PF02775"/>
    </source>
</evidence>
<evidence type="ECO:0000259" key="5">
    <source>
        <dbReference type="Pfam" id="PF00205"/>
    </source>
</evidence>
<evidence type="ECO:0000259" key="7">
    <source>
        <dbReference type="Pfam" id="PF02776"/>
    </source>
</evidence>
<dbReference type="GeneID" id="25333963"/>
<dbReference type="InterPro" id="IPR012001">
    <property type="entry name" value="Thiamin_PyroP_enz_TPP-bd_dom"/>
</dbReference>
<accession>A0A0D2ERR3</accession>
<dbReference type="PANTHER" id="PTHR18968:SF13">
    <property type="entry name" value="ACETOLACTATE SYNTHASE CATALYTIC SUBUNIT, MITOCHONDRIAL"/>
    <property type="match status" value="1"/>
</dbReference>
<evidence type="ECO:0000256" key="3">
    <source>
        <dbReference type="RuleBase" id="RU362132"/>
    </source>
</evidence>
<dbReference type="InterPro" id="IPR012000">
    <property type="entry name" value="Thiamin_PyroP_enz_cen_dom"/>
</dbReference>
<keyword evidence="2 3" id="KW-0786">Thiamine pyrophosphate</keyword>
<dbReference type="Pfam" id="PF02776">
    <property type="entry name" value="TPP_enzyme_N"/>
    <property type="match status" value="1"/>
</dbReference>
<organism evidence="8 9">
    <name type="scientific">Exophiala xenobiotica</name>
    <dbReference type="NCBI Taxonomy" id="348802"/>
    <lineage>
        <taxon>Eukaryota</taxon>
        <taxon>Fungi</taxon>
        <taxon>Dikarya</taxon>
        <taxon>Ascomycota</taxon>
        <taxon>Pezizomycotina</taxon>
        <taxon>Eurotiomycetes</taxon>
        <taxon>Chaetothyriomycetidae</taxon>
        <taxon>Chaetothyriales</taxon>
        <taxon>Herpotrichiellaceae</taxon>
        <taxon>Exophiala</taxon>
    </lineage>
</organism>
<proteinExistence type="inferred from homology"/>
<dbReference type="HOGENOM" id="CLU_013748_4_0_1"/>
<dbReference type="InterPro" id="IPR011766">
    <property type="entry name" value="TPP_enzyme_TPP-bd"/>
</dbReference>
<dbReference type="GO" id="GO:0009099">
    <property type="term" value="P:L-valine biosynthetic process"/>
    <property type="evidence" value="ECO:0007669"/>
    <property type="project" value="TreeGrafter"/>
</dbReference>
<dbReference type="STRING" id="348802.A0A0D2ERR3"/>